<evidence type="ECO:0000313" key="2">
    <source>
        <dbReference type="EMBL" id="MBE7369925.1"/>
    </source>
</evidence>
<organism evidence="2 3">
    <name type="scientific">Ramlibacter pallidus</name>
    <dbReference type="NCBI Taxonomy" id="2780087"/>
    <lineage>
        <taxon>Bacteria</taxon>
        <taxon>Pseudomonadati</taxon>
        <taxon>Pseudomonadota</taxon>
        <taxon>Betaproteobacteria</taxon>
        <taxon>Burkholderiales</taxon>
        <taxon>Comamonadaceae</taxon>
        <taxon>Ramlibacter</taxon>
    </lineage>
</organism>
<dbReference type="RefSeq" id="WP_193678553.1">
    <property type="nucleotide sequence ID" value="NZ_JADDIV010000006.1"/>
</dbReference>
<name>A0ABR9S8Q1_9BURK</name>
<evidence type="ECO:0008006" key="4">
    <source>
        <dbReference type="Google" id="ProtNLM"/>
    </source>
</evidence>
<keyword evidence="1" id="KW-0812">Transmembrane</keyword>
<feature type="transmembrane region" description="Helical" evidence="1">
    <location>
        <begin position="390"/>
        <end position="408"/>
    </location>
</feature>
<reference evidence="2 3" key="1">
    <citation type="submission" date="2020-10" db="EMBL/GenBank/DDBJ databases">
        <title>Ramlibacter sp. HM2 16S ribosomal RNA gene Genome sequencing and assembly.</title>
        <authorList>
            <person name="Kang M."/>
        </authorList>
    </citation>
    <scope>NUCLEOTIDE SEQUENCE [LARGE SCALE GENOMIC DNA]</scope>
    <source>
        <strain evidence="2 3">HM2</strain>
    </source>
</reference>
<dbReference type="EMBL" id="JADDIV010000006">
    <property type="protein sequence ID" value="MBE7369925.1"/>
    <property type="molecule type" value="Genomic_DNA"/>
</dbReference>
<feature type="transmembrane region" description="Helical" evidence="1">
    <location>
        <begin position="278"/>
        <end position="297"/>
    </location>
</feature>
<gene>
    <name evidence="2" type="ORF">IM787_20350</name>
</gene>
<proteinExistence type="predicted"/>
<feature type="transmembrane region" description="Helical" evidence="1">
    <location>
        <begin position="251"/>
        <end position="271"/>
    </location>
</feature>
<feature type="transmembrane region" description="Helical" evidence="1">
    <location>
        <begin position="153"/>
        <end position="180"/>
    </location>
</feature>
<feature type="transmembrane region" description="Helical" evidence="1">
    <location>
        <begin position="99"/>
        <end position="118"/>
    </location>
</feature>
<accession>A0ABR9S8Q1</accession>
<evidence type="ECO:0000313" key="3">
    <source>
        <dbReference type="Proteomes" id="UP000806285"/>
    </source>
</evidence>
<feature type="transmembrane region" description="Helical" evidence="1">
    <location>
        <begin position="362"/>
        <end position="383"/>
    </location>
</feature>
<protein>
    <recommendedName>
        <fullName evidence="4">Glycosyltransferase RgtA/B/C/D-like domain-containing protein</fullName>
    </recommendedName>
</protein>
<feature type="transmembrane region" description="Helical" evidence="1">
    <location>
        <begin position="32"/>
        <end position="53"/>
    </location>
</feature>
<feature type="transmembrane region" description="Helical" evidence="1">
    <location>
        <begin position="312"/>
        <end position="333"/>
    </location>
</feature>
<dbReference type="Proteomes" id="UP000806285">
    <property type="component" value="Unassembled WGS sequence"/>
</dbReference>
<keyword evidence="1" id="KW-1133">Transmembrane helix</keyword>
<evidence type="ECO:0000256" key="1">
    <source>
        <dbReference type="SAM" id="Phobius"/>
    </source>
</evidence>
<keyword evidence="3" id="KW-1185">Reference proteome</keyword>
<sequence length="591" mass="61360">MLAAGVLCTLSICAWLLRYSRYGVDFTDESFYLVWIANPFLYEWSVYLFGFFYHPLFSLLGGDVAALRQANLLVSFGLSSMLVWVLLRKHGPGMPASVRAVLAGSVACAGFLIADTWLPTPSYNSLAQQGLLVAAAGLVLTEREPSRQSLLGWLLVAAGGWLAFSGKPSSAAALAVVAPLYVAAAGKMNLRLLALAGAVAAGLLLATAFAIDGSVQRFAARLSTGVEYLGYMQGGYSAGDVLRWDGFSLPAAERVALVVLALGASFGALCLQGGARAWAVGAVVCGLLAGGTLVLSLDVPVRGAALGPYKDLLLLAVPLAAVVAVVLAPAHLARPRRAELALALLLAILPHVYAFGTNGNYWQAAGAAGVFWVAAGLVLLLPALAPGGGLALLPLALATQLVTAAVMFDAMQDPYRQPEPLRHNRMAVQFGSPSSNLLLSDDYAAYLESVRKAAGLAGFQPGTPVIDLSGQSPGILYALGARNIGQAWMIGGYPGSGPLAAASLRHVPCEEIGRAWLLAEPGGPRRLSGAVLQASGLSVERDYSPAGSWHTARGAGGYADPRLQVLMKPLRADAEAACRQARQAPAPAGGR</sequence>
<feature type="transmembrane region" description="Helical" evidence="1">
    <location>
        <begin position="65"/>
        <end position="87"/>
    </location>
</feature>
<feature type="transmembrane region" description="Helical" evidence="1">
    <location>
        <begin position="340"/>
        <end position="356"/>
    </location>
</feature>
<keyword evidence="1" id="KW-0472">Membrane</keyword>
<feature type="transmembrane region" description="Helical" evidence="1">
    <location>
        <begin position="192"/>
        <end position="211"/>
    </location>
</feature>
<comment type="caution">
    <text evidence="2">The sequence shown here is derived from an EMBL/GenBank/DDBJ whole genome shotgun (WGS) entry which is preliminary data.</text>
</comment>